<name>A0ABN1YI60_9ACTN</name>
<dbReference type="PANTHER" id="PTHR43667:SF2">
    <property type="entry name" value="FATTY ACID C-METHYL TRANSFERASE"/>
    <property type="match status" value="1"/>
</dbReference>
<dbReference type="InterPro" id="IPR050723">
    <property type="entry name" value="CFA/CMAS"/>
</dbReference>
<keyword evidence="3" id="KW-1185">Reference proteome</keyword>
<sequence length="248" mass="27136">MDRQTISRLAHAHHPVAAPLSDGSVAELLERALAPEEEGRALDLGCGQGVWLLRALAARPRWRAVGVDLDTAALTWARESAEALGVQRRIGLHHLDAREFTDREPFELVLNVGATHAFGGLLPTLDAARRHLAPGGRVLVGEAFWEREPSSAALAGLGAAREEYANLATTVDRVVADGWTPVYGRVSSQQEWDDYEFSWTGSLAQWALDHPEHPDAADARAAADLHRAEWLHGYRGTLGFVVLVLRRD</sequence>
<dbReference type="EMBL" id="BAAAKJ010000489">
    <property type="protein sequence ID" value="GAA1414492.1"/>
    <property type="molecule type" value="Genomic_DNA"/>
</dbReference>
<dbReference type="InterPro" id="IPR041698">
    <property type="entry name" value="Methyltransf_25"/>
</dbReference>
<dbReference type="Gene3D" id="3.40.50.150">
    <property type="entry name" value="Vaccinia Virus protein VP39"/>
    <property type="match status" value="1"/>
</dbReference>
<evidence type="ECO:0000313" key="2">
    <source>
        <dbReference type="EMBL" id="GAA1414492.1"/>
    </source>
</evidence>
<dbReference type="Pfam" id="PF13649">
    <property type="entry name" value="Methyltransf_25"/>
    <property type="match status" value="1"/>
</dbReference>
<protein>
    <submittedName>
        <fullName evidence="2">Class I SAM-dependent methyltransferase</fullName>
    </submittedName>
</protein>
<keyword evidence="2" id="KW-0489">Methyltransferase</keyword>
<dbReference type="InterPro" id="IPR029063">
    <property type="entry name" value="SAM-dependent_MTases_sf"/>
</dbReference>
<dbReference type="GO" id="GO:0032259">
    <property type="term" value="P:methylation"/>
    <property type="evidence" value="ECO:0007669"/>
    <property type="project" value="UniProtKB-KW"/>
</dbReference>
<gene>
    <name evidence="2" type="ORF">GCM10009639_68200</name>
</gene>
<feature type="domain" description="Methyltransferase" evidence="1">
    <location>
        <begin position="42"/>
        <end position="136"/>
    </location>
</feature>
<dbReference type="CDD" id="cd02440">
    <property type="entry name" value="AdoMet_MTases"/>
    <property type="match status" value="1"/>
</dbReference>
<evidence type="ECO:0000313" key="3">
    <source>
        <dbReference type="Proteomes" id="UP001499863"/>
    </source>
</evidence>
<dbReference type="SUPFAM" id="SSF53335">
    <property type="entry name" value="S-adenosyl-L-methionine-dependent methyltransferases"/>
    <property type="match status" value="1"/>
</dbReference>
<keyword evidence="2" id="KW-0808">Transferase</keyword>
<dbReference type="GO" id="GO:0008168">
    <property type="term" value="F:methyltransferase activity"/>
    <property type="evidence" value="ECO:0007669"/>
    <property type="project" value="UniProtKB-KW"/>
</dbReference>
<comment type="caution">
    <text evidence="2">The sequence shown here is derived from an EMBL/GenBank/DDBJ whole genome shotgun (WGS) entry which is preliminary data.</text>
</comment>
<reference evidence="2 3" key="1">
    <citation type="journal article" date="2019" name="Int. J. Syst. Evol. Microbiol.">
        <title>The Global Catalogue of Microorganisms (GCM) 10K type strain sequencing project: providing services to taxonomists for standard genome sequencing and annotation.</title>
        <authorList>
            <consortium name="The Broad Institute Genomics Platform"/>
            <consortium name="The Broad Institute Genome Sequencing Center for Infectious Disease"/>
            <person name="Wu L."/>
            <person name="Ma J."/>
        </authorList>
    </citation>
    <scope>NUCLEOTIDE SEQUENCE [LARGE SCALE GENOMIC DNA]</scope>
    <source>
        <strain evidence="2 3">JCM 12393</strain>
    </source>
</reference>
<accession>A0ABN1YI60</accession>
<evidence type="ECO:0000259" key="1">
    <source>
        <dbReference type="Pfam" id="PF13649"/>
    </source>
</evidence>
<proteinExistence type="predicted"/>
<dbReference type="RefSeq" id="WP_344345286.1">
    <property type="nucleotide sequence ID" value="NZ_BAAAKJ010000489.1"/>
</dbReference>
<organism evidence="2 3">
    <name type="scientific">Kitasatospora putterlickiae</name>
    <dbReference type="NCBI Taxonomy" id="221725"/>
    <lineage>
        <taxon>Bacteria</taxon>
        <taxon>Bacillati</taxon>
        <taxon>Actinomycetota</taxon>
        <taxon>Actinomycetes</taxon>
        <taxon>Kitasatosporales</taxon>
        <taxon>Streptomycetaceae</taxon>
        <taxon>Kitasatospora</taxon>
    </lineage>
</organism>
<dbReference type="PANTHER" id="PTHR43667">
    <property type="entry name" value="CYCLOPROPANE-FATTY-ACYL-PHOSPHOLIPID SYNTHASE"/>
    <property type="match status" value="1"/>
</dbReference>
<dbReference type="Proteomes" id="UP001499863">
    <property type="component" value="Unassembled WGS sequence"/>
</dbReference>